<proteinExistence type="predicted"/>
<dbReference type="PROSITE" id="PS51257">
    <property type="entry name" value="PROKAR_LIPOPROTEIN"/>
    <property type="match status" value="1"/>
</dbReference>
<dbReference type="Pfam" id="PF07610">
    <property type="entry name" value="DUF1573"/>
    <property type="match status" value="1"/>
</dbReference>
<accession>A0A420FFC6</accession>
<dbReference type="Proteomes" id="UP000286402">
    <property type="component" value="Unassembled WGS sequence"/>
</dbReference>
<evidence type="ECO:0000313" key="2">
    <source>
        <dbReference type="Proteomes" id="UP000286402"/>
    </source>
</evidence>
<protein>
    <recommendedName>
        <fullName evidence="3">DUF1573 domain-containing protein</fullName>
    </recommendedName>
</protein>
<comment type="caution">
    <text evidence="1">The sequence shown here is derived from an EMBL/GenBank/DDBJ whole genome shotgun (WGS) entry which is preliminary data.</text>
</comment>
<dbReference type="EMBL" id="MCAQ01000028">
    <property type="protein sequence ID" value="RKF31703.1"/>
    <property type="molecule type" value="Genomic_DNA"/>
</dbReference>
<evidence type="ECO:0000313" key="1">
    <source>
        <dbReference type="EMBL" id="RKF31703.1"/>
    </source>
</evidence>
<keyword evidence="2" id="KW-1185">Reference proteome</keyword>
<sequence length="181" mass="20595">MRYGYIKNAIFAAVMLLLGSCMDIANRKTSIEIEDNERHYYPLLAGQEKDLSFNLKNTGKNPMMITDIITSCGCLKVEEGLGAFSIPPGKERLLTFSYNSAKNVGYVKHYITLYGNFEKSPIREIIFDINVVPNAMYTKDYEELYNEEIRAQGGLKTLVDGAENNKGYFMDEDFNKSIHDK</sequence>
<dbReference type="AlphaFoldDB" id="A0A420FFC6"/>
<name>A0A420FFC6_9SPHI</name>
<dbReference type="RefSeq" id="WP_120335943.1">
    <property type="nucleotide sequence ID" value="NZ_MCAQ01000028.1"/>
</dbReference>
<dbReference type="InterPro" id="IPR013783">
    <property type="entry name" value="Ig-like_fold"/>
</dbReference>
<organism evidence="1 2">
    <name type="scientific">Sphingobacterium siyangense</name>
    <dbReference type="NCBI Taxonomy" id="459529"/>
    <lineage>
        <taxon>Bacteria</taxon>
        <taxon>Pseudomonadati</taxon>
        <taxon>Bacteroidota</taxon>
        <taxon>Sphingobacteriia</taxon>
        <taxon>Sphingobacteriales</taxon>
        <taxon>Sphingobacteriaceae</taxon>
        <taxon>Sphingobacterium</taxon>
    </lineage>
</organism>
<gene>
    <name evidence="1" type="ORF">BCY89_16165</name>
</gene>
<dbReference type="Gene3D" id="2.60.40.10">
    <property type="entry name" value="Immunoglobulins"/>
    <property type="match status" value="1"/>
</dbReference>
<evidence type="ECO:0008006" key="3">
    <source>
        <dbReference type="Google" id="ProtNLM"/>
    </source>
</evidence>
<reference evidence="1 2" key="1">
    <citation type="submission" date="2016-07" db="EMBL/GenBank/DDBJ databases">
        <title>Genome analysis of Sphingobacterium siyangense T12B17.</title>
        <authorList>
            <person name="Xu D."/>
            <person name="Su Y."/>
            <person name="Zheng S."/>
        </authorList>
    </citation>
    <scope>NUCLEOTIDE SEQUENCE [LARGE SCALE GENOMIC DNA]</scope>
    <source>
        <strain evidence="1 2">T12B17</strain>
    </source>
</reference>
<dbReference type="InterPro" id="IPR011467">
    <property type="entry name" value="DUF1573"/>
</dbReference>